<name>A0AAV7WV40_PLEWA</name>
<evidence type="ECO:0000313" key="1">
    <source>
        <dbReference type="EMBL" id="KAJ1216686.1"/>
    </source>
</evidence>
<reference evidence="1" key="1">
    <citation type="journal article" date="2022" name="bioRxiv">
        <title>Sequencing and chromosome-scale assembly of the giantPleurodeles waltlgenome.</title>
        <authorList>
            <person name="Brown T."/>
            <person name="Elewa A."/>
            <person name="Iarovenko S."/>
            <person name="Subramanian E."/>
            <person name="Araus A.J."/>
            <person name="Petzold A."/>
            <person name="Susuki M."/>
            <person name="Suzuki K.-i.T."/>
            <person name="Hayashi T."/>
            <person name="Toyoda A."/>
            <person name="Oliveira C."/>
            <person name="Osipova E."/>
            <person name="Leigh N.D."/>
            <person name="Simon A."/>
            <person name="Yun M.H."/>
        </authorList>
    </citation>
    <scope>NUCLEOTIDE SEQUENCE</scope>
    <source>
        <strain evidence="1">20211129_DDA</strain>
        <tissue evidence="1">Liver</tissue>
    </source>
</reference>
<comment type="caution">
    <text evidence="1">The sequence shown here is derived from an EMBL/GenBank/DDBJ whole genome shotgun (WGS) entry which is preliminary data.</text>
</comment>
<organism evidence="1 2">
    <name type="scientific">Pleurodeles waltl</name>
    <name type="common">Iberian ribbed newt</name>
    <dbReference type="NCBI Taxonomy" id="8319"/>
    <lineage>
        <taxon>Eukaryota</taxon>
        <taxon>Metazoa</taxon>
        <taxon>Chordata</taxon>
        <taxon>Craniata</taxon>
        <taxon>Vertebrata</taxon>
        <taxon>Euteleostomi</taxon>
        <taxon>Amphibia</taxon>
        <taxon>Batrachia</taxon>
        <taxon>Caudata</taxon>
        <taxon>Salamandroidea</taxon>
        <taxon>Salamandridae</taxon>
        <taxon>Pleurodelinae</taxon>
        <taxon>Pleurodeles</taxon>
    </lineage>
</organism>
<accession>A0AAV7WV40</accession>
<dbReference type="EMBL" id="JANPWB010000001">
    <property type="protein sequence ID" value="KAJ1216686.1"/>
    <property type="molecule type" value="Genomic_DNA"/>
</dbReference>
<dbReference type="Proteomes" id="UP001066276">
    <property type="component" value="Chromosome 1_1"/>
</dbReference>
<proteinExistence type="predicted"/>
<sequence>MGQRAPVVDQWYRDVREWVLAEEVHMKQSQKGEKLEDDVALVAVCGTFLRPIVDVETADSDDGYARERDGVP</sequence>
<gene>
    <name evidence="1" type="ORF">NDU88_004287</name>
</gene>
<evidence type="ECO:0000313" key="2">
    <source>
        <dbReference type="Proteomes" id="UP001066276"/>
    </source>
</evidence>
<protein>
    <submittedName>
        <fullName evidence="1">Uncharacterized protein</fullName>
    </submittedName>
</protein>
<keyword evidence="2" id="KW-1185">Reference proteome</keyword>
<dbReference type="AlphaFoldDB" id="A0AAV7WV40"/>